<sequence length="531" mass="54915">MTGRLIRRVTVAAVAALGVAALAACSSEDSGGNGGSSTLTVDTSFVVKSLDPGAVYEPTGNVIVHALYDTLVTFDGSDISKPVPDLAKSYTAAPDGKSFTFVLRDDAVFNDGSKVTAADVVFSLNRLKNLKGSAAAIVKDLSASATDEHTVVVTSAVLNPNVPTILAEPYAGILSAKLAKQHGGEDGPDASKTDKLGSYLNTATVGSGPYRIESFDAASRIVLTANDKYWGNKPAFKRVVFQNMDVQNQKLTMSKQPKSEIALDLAGDSLSGLPGALQQSGSADSYYQLRLHADPAVSEVTSNRDWVNALQAALDYKGLAALFGSSGVPAAGIVPTAYAGALPESEAQTQDLAKAKSLAEQSGVASKSVKLLYPAITFGGVDLGTIAAKVQSDAAKAGLKIELDPAPIASFLDQRRGGKVAFSFSPQLLDYPVAASVVADLMPGGGTAQAAGWTADRADPATVAAANKVLTALDAKEQVAALQDWQRLMINHSPYITLVYNSGTVVASADLKGAVYTAAGWVVDIADISSR</sequence>
<dbReference type="InterPro" id="IPR000914">
    <property type="entry name" value="SBP_5_dom"/>
</dbReference>
<name>A0ABY7JU42_9ACTN</name>
<dbReference type="PANTHER" id="PTHR30290">
    <property type="entry name" value="PERIPLASMIC BINDING COMPONENT OF ABC TRANSPORTER"/>
    <property type="match status" value="1"/>
</dbReference>
<comment type="similarity">
    <text evidence="2">Belongs to the bacterial solute-binding protein 5 family.</text>
</comment>
<dbReference type="Gene3D" id="3.40.190.10">
    <property type="entry name" value="Periplasmic binding protein-like II"/>
    <property type="match status" value="1"/>
</dbReference>
<reference evidence="7" key="1">
    <citation type="submission" date="2022-05" db="EMBL/GenBank/DDBJ databases">
        <title>Jatrophihabitans sp. SB3-54 whole genome sequence.</title>
        <authorList>
            <person name="Suh M.K."/>
            <person name="Eom M.K."/>
            <person name="Kim J.S."/>
            <person name="Kim H.S."/>
            <person name="Do H.E."/>
            <person name="Shin Y.K."/>
            <person name="Lee J.-S."/>
        </authorList>
    </citation>
    <scope>NUCLEOTIDE SEQUENCE</scope>
    <source>
        <strain evidence="7">SB3-54</strain>
    </source>
</reference>
<feature type="chain" id="PRO_5047430505" evidence="5">
    <location>
        <begin position="24"/>
        <end position="531"/>
    </location>
</feature>
<keyword evidence="8" id="KW-1185">Reference proteome</keyword>
<dbReference type="InterPro" id="IPR030678">
    <property type="entry name" value="Peptide/Ni-bd"/>
</dbReference>
<dbReference type="EMBL" id="CP097463">
    <property type="protein sequence ID" value="WAX55863.1"/>
    <property type="molecule type" value="Genomic_DNA"/>
</dbReference>
<proteinExistence type="inferred from homology"/>
<dbReference type="PROSITE" id="PS51257">
    <property type="entry name" value="PROKAR_LIPOPROTEIN"/>
    <property type="match status" value="1"/>
</dbReference>
<dbReference type="InterPro" id="IPR039424">
    <property type="entry name" value="SBP_5"/>
</dbReference>
<dbReference type="PANTHER" id="PTHR30290:SF10">
    <property type="entry name" value="PERIPLASMIC OLIGOPEPTIDE-BINDING PROTEIN-RELATED"/>
    <property type="match status" value="1"/>
</dbReference>
<gene>
    <name evidence="7" type="ORF">M6B22_15135</name>
</gene>
<evidence type="ECO:0000313" key="7">
    <source>
        <dbReference type="EMBL" id="WAX55863.1"/>
    </source>
</evidence>
<dbReference type="Pfam" id="PF00496">
    <property type="entry name" value="SBP_bac_5"/>
    <property type="match status" value="1"/>
</dbReference>
<dbReference type="PIRSF" id="PIRSF002741">
    <property type="entry name" value="MppA"/>
    <property type="match status" value="1"/>
</dbReference>
<evidence type="ECO:0000259" key="6">
    <source>
        <dbReference type="Pfam" id="PF00496"/>
    </source>
</evidence>
<dbReference type="SUPFAM" id="SSF53850">
    <property type="entry name" value="Periplasmic binding protein-like II"/>
    <property type="match status" value="1"/>
</dbReference>
<organism evidence="7 8">
    <name type="scientific">Jatrophihabitans cynanchi</name>
    <dbReference type="NCBI Taxonomy" id="2944128"/>
    <lineage>
        <taxon>Bacteria</taxon>
        <taxon>Bacillati</taxon>
        <taxon>Actinomycetota</taxon>
        <taxon>Actinomycetes</taxon>
        <taxon>Jatrophihabitantales</taxon>
        <taxon>Jatrophihabitantaceae</taxon>
        <taxon>Jatrophihabitans</taxon>
    </lineage>
</organism>
<dbReference type="CDD" id="cd08512">
    <property type="entry name" value="PBP2_NikA_DppA_OppA_like_7"/>
    <property type="match status" value="1"/>
</dbReference>
<keyword evidence="4 5" id="KW-0732">Signal</keyword>
<dbReference type="Proteomes" id="UP001164693">
    <property type="component" value="Chromosome"/>
</dbReference>
<evidence type="ECO:0000256" key="1">
    <source>
        <dbReference type="ARBA" id="ARBA00004196"/>
    </source>
</evidence>
<feature type="signal peptide" evidence="5">
    <location>
        <begin position="1"/>
        <end position="23"/>
    </location>
</feature>
<evidence type="ECO:0000256" key="2">
    <source>
        <dbReference type="ARBA" id="ARBA00005695"/>
    </source>
</evidence>
<accession>A0ABY7JU42</accession>
<keyword evidence="3" id="KW-0813">Transport</keyword>
<evidence type="ECO:0000256" key="4">
    <source>
        <dbReference type="ARBA" id="ARBA00022729"/>
    </source>
</evidence>
<protein>
    <submittedName>
        <fullName evidence="7">ABC transporter substrate-binding protein</fullName>
    </submittedName>
</protein>
<evidence type="ECO:0000256" key="3">
    <source>
        <dbReference type="ARBA" id="ARBA00022448"/>
    </source>
</evidence>
<comment type="subcellular location">
    <subcellularLocation>
        <location evidence="1">Cell envelope</location>
    </subcellularLocation>
</comment>
<feature type="domain" description="Solute-binding protein family 5" evidence="6">
    <location>
        <begin position="81"/>
        <end position="439"/>
    </location>
</feature>
<dbReference type="RefSeq" id="WP_269442387.1">
    <property type="nucleotide sequence ID" value="NZ_CP097463.1"/>
</dbReference>
<evidence type="ECO:0000313" key="8">
    <source>
        <dbReference type="Proteomes" id="UP001164693"/>
    </source>
</evidence>
<evidence type="ECO:0000256" key="5">
    <source>
        <dbReference type="SAM" id="SignalP"/>
    </source>
</evidence>
<dbReference type="Gene3D" id="3.10.105.10">
    <property type="entry name" value="Dipeptide-binding Protein, Domain 3"/>
    <property type="match status" value="1"/>
</dbReference>